<organism evidence="2 3">
    <name type="scientific">Citrobacter braakii</name>
    <dbReference type="NCBI Taxonomy" id="57706"/>
    <lineage>
        <taxon>Bacteria</taxon>
        <taxon>Pseudomonadati</taxon>
        <taxon>Pseudomonadota</taxon>
        <taxon>Gammaproteobacteria</taxon>
        <taxon>Enterobacterales</taxon>
        <taxon>Enterobacteriaceae</taxon>
        <taxon>Citrobacter</taxon>
        <taxon>Citrobacter freundii complex</taxon>
    </lineage>
</organism>
<proteinExistence type="predicted"/>
<reference evidence="2" key="1">
    <citation type="submission" date="2022-07" db="EMBL/GenBank/DDBJ databases">
        <title>Complete genome sequence of carbapenem-resistant Citrobacter spp. in Japan.</title>
        <authorList>
            <person name="Maehana S."/>
            <person name="Suzuki M."/>
            <person name="Kitasato H."/>
        </authorList>
    </citation>
    <scope>NUCLEOTIDE SEQUENCE</scope>
    <source>
        <strain evidence="2">KAM621</strain>
    </source>
</reference>
<gene>
    <name evidence="2" type="ORF">KAM621c_36800</name>
</gene>
<protein>
    <submittedName>
        <fullName evidence="2">Uncharacterized protein</fullName>
    </submittedName>
</protein>
<accession>A0AAD1P3M5</accession>
<evidence type="ECO:0000256" key="1">
    <source>
        <dbReference type="SAM" id="Phobius"/>
    </source>
</evidence>
<feature type="transmembrane region" description="Helical" evidence="1">
    <location>
        <begin position="12"/>
        <end position="37"/>
    </location>
</feature>
<keyword evidence="1" id="KW-0812">Transmembrane</keyword>
<evidence type="ECO:0000313" key="2">
    <source>
        <dbReference type="EMBL" id="BDN98575.1"/>
    </source>
</evidence>
<dbReference type="Proteomes" id="UP001058317">
    <property type="component" value="Chromosome"/>
</dbReference>
<keyword evidence="1" id="KW-0472">Membrane</keyword>
<dbReference type="EMBL" id="AP026382">
    <property type="protein sequence ID" value="BDN98575.1"/>
    <property type="molecule type" value="Genomic_DNA"/>
</dbReference>
<sequence length="58" mass="6589">MNTSIIKPSAIVLFFLILAMLNGFIATLGLFLSIYTLCKFRSDEYSPYQYFLATNSLI</sequence>
<name>A0AAD1P3M5_CITBR</name>
<keyword evidence="1" id="KW-1133">Transmembrane helix</keyword>
<evidence type="ECO:0000313" key="3">
    <source>
        <dbReference type="Proteomes" id="UP001058317"/>
    </source>
</evidence>
<dbReference type="AlphaFoldDB" id="A0AAD1P3M5"/>